<dbReference type="SUPFAM" id="SSF56601">
    <property type="entry name" value="beta-lactamase/transpeptidase-like"/>
    <property type="match status" value="1"/>
</dbReference>
<evidence type="ECO:0000259" key="1">
    <source>
        <dbReference type="Pfam" id="PF00144"/>
    </source>
</evidence>
<dbReference type="PATRIC" id="fig|1238180.3.peg.2023"/>
<evidence type="ECO:0000313" key="3">
    <source>
        <dbReference type="Proteomes" id="UP000014137"/>
    </source>
</evidence>
<reference evidence="2 3" key="1">
    <citation type="submission" date="2012-10" db="EMBL/GenBank/DDBJ databases">
        <title>Genome assembly of Amycolatopsis azurea DSM 43854.</title>
        <authorList>
            <person name="Khatri I."/>
            <person name="Kaur I."/>
            <person name="Subramanian S."/>
            <person name="Mayilraj S."/>
        </authorList>
    </citation>
    <scope>NUCLEOTIDE SEQUENCE [LARGE SCALE GENOMIC DNA]</scope>
    <source>
        <strain evidence="2 3">DSM 43854</strain>
    </source>
</reference>
<dbReference type="AlphaFoldDB" id="M2QR42"/>
<dbReference type="Pfam" id="PF00144">
    <property type="entry name" value="Beta-lactamase"/>
    <property type="match status" value="1"/>
</dbReference>
<gene>
    <name evidence="2" type="ORF">C791_1281</name>
</gene>
<name>M2QR42_9PSEU</name>
<dbReference type="EMBL" id="ANMG01000015">
    <property type="protein sequence ID" value="EMD28282.1"/>
    <property type="molecule type" value="Genomic_DNA"/>
</dbReference>
<dbReference type="Proteomes" id="UP000014137">
    <property type="component" value="Unassembled WGS sequence"/>
</dbReference>
<feature type="domain" description="Beta-lactamase-related" evidence="1">
    <location>
        <begin position="15"/>
        <end position="131"/>
    </location>
</feature>
<accession>M2QR42</accession>
<comment type="caution">
    <text evidence="2">The sequence shown here is derived from an EMBL/GenBank/DDBJ whole genome shotgun (WGS) entry which is preliminary data.</text>
</comment>
<evidence type="ECO:0000313" key="2">
    <source>
        <dbReference type="EMBL" id="EMD28282.1"/>
    </source>
</evidence>
<protein>
    <submittedName>
        <fullName evidence="2">Beta-lactamase</fullName>
    </submittedName>
</protein>
<dbReference type="InterPro" id="IPR012338">
    <property type="entry name" value="Beta-lactam/transpept-like"/>
</dbReference>
<proteinExistence type="predicted"/>
<dbReference type="InterPro" id="IPR001466">
    <property type="entry name" value="Beta-lactam-related"/>
</dbReference>
<sequence length="225" mass="23767">MLVRPHAVGHAVTDGRPEVSRSLGINRAGNPAGGLWSSARDQLRWARFFLSGDTSGSRPISDAGRGALIRPQRPAALGFEEVGLSWLRTRHGDTDLVRHGGNVSFLQVSEFAMIPERGFAVTVLTNSGGGGALGAAVLHWATEHIAHVAPPAPRRVVGSPAGRLADYIGRFETGDLAIDVTLSGGALRAQMVLPDDAGVTGPPPFEIAFVDDDVFARAVDTRHRS</sequence>
<organism evidence="2 3">
    <name type="scientific">Amycolatopsis azurea DSM 43854</name>
    <dbReference type="NCBI Taxonomy" id="1238180"/>
    <lineage>
        <taxon>Bacteria</taxon>
        <taxon>Bacillati</taxon>
        <taxon>Actinomycetota</taxon>
        <taxon>Actinomycetes</taxon>
        <taxon>Pseudonocardiales</taxon>
        <taxon>Pseudonocardiaceae</taxon>
        <taxon>Amycolatopsis</taxon>
    </lineage>
</organism>
<dbReference type="Gene3D" id="3.40.710.10">
    <property type="entry name" value="DD-peptidase/beta-lactamase superfamily"/>
    <property type="match status" value="1"/>
</dbReference>